<dbReference type="InterPro" id="IPR011545">
    <property type="entry name" value="DEAD/DEAH_box_helicase_dom"/>
</dbReference>
<accession>A0ABS2TDZ8</accession>
<dbReference type="Pfam" id="PF00270">
    <property type="entry name" value="DEAD"/>
    <property type="match status" value="1"/>
</dbReference>
<evidence type="ECO:0000259" key="4">
    <source>
        <dbReference type="PROSITE" id="PS51194"/>
    </source>
</evidence>
<reference evidence="6" key="1">
    <citation type="submission" date="2021-02" db="EMBL/GenBank/DDBJ databases">
        <title>Leucobacter sp. CX169.</title>
        <authorList>
            <person name="Cheng Y."/>
        </authorList>
    </citation>
    <scope>NUCLEOTIDE SEQUENCE [LARGE SCALE GENOMIC DNA]</scope>
    <source>
        <strain evidence="6">JY899</strain>
    </source>
</reference>
<evidence type="ECO:0000256" key="2">
    <source>
        <dbReference type="ARBA" id="ARBA00022840"/>
    </source>
</evidence>
<dbReference type="PANTHER" id="PTHR47957">
    <property type="entry name" value="ATP-DEPENDENT HELICASE HRQ1"/>
    <property type="match status" value="1"/>
</dbReference>
<dbReference type="Pfam" id="PF00271">
    <property type="entry name" value="Helicase_C"/>
    <property type="match status" value="1"/>
</dbReference>
<dbReference type="Proteomes" id="UP000705983">
    <property type="component" value="Unassembled WGS sequence"/>
</dbReference>
<evidence type="ECO:0000259" key="3">
    <source>
        <dbReference type="PROSITE" id="PS51192"/>
    </source>
</evidence>
<keyword evidence="6" id="KW-1185">Reference proteome</keyword>
<organism evidence="5 6">
    <name type="scientific">Flaviflexus equikiangi</name>
    <dbReference type="NCBI Taxonomy" id="2758573"/>
    <lineage>
        <taxon>Bacteria</taxon>
        <taxon>Bacillati</taxon>
        <taxon>Actinomycetota</taxon>
        <taxon>Actinomycetes</taxon>
        <taxon>Actinomycetales</taxon>
        <taxon>Actinomycetaceae</taxon>
        <taxon>Flaviflexus</taxon>
    </lineage>
</organism>
<evidence type="ECO:0000256" key="1">
    <source>
        <dbReference type="ARBA" id="ARBA00022741"/>
    </source>
</evidence>
<dbReference type="Gene3D" id="3.40.50.300">
    <property type="entry name" value="P-loop containing nucleotide triphosphate hydrolases"/>
    <property type="match status" value="2"/>
</dbReference>
<sequence length="785" mass="83392">MTLWNAILDGLSADQVAGIHHTPAREGVHAPWPSWLHPDVTAGLARLGIQAWQHQAEGMEAIHDHRHTVIATGTGSGKSLIAWMPVLSDIAGYRSSVSLADIRRKPSALYLAPTKALAADQLDSLNRMIAATASPALAAAVDGDAPTEVRRWARAHANLILTNPDFAHFSLLAGHQNWSRMWAGLSTIIIDEFHTYRGMTGAQVALVTRRMLRIARHYGANPTVVFLSATANDPGATAARFLGVARDDIAVIDTDCSAHSATHLVVARGRPLPSASEADILVLDGPSEAPRRSAVKEAAEAAARAVDAGASTLVFARSRAGAETVAQLVRESLTERCSGLSDRVAAYRGGYLPEERRDLEAGLREGRIRALATTNALELGIDISGLDAVIMSGWPGTHASFRQQLGRAGRGGKDGIGVLIARDDPLDQYLAEHVDDLLTQSVEAQVFDPTNPYAVSAQVCAAAAELPLTASDAAVFGFESTANFDELVDAGLLTHRGGTWRWNVALGVSAHAMVDIRGGGSEISIIEGSTGVLLGTVSSGQADTAVHPHAIYVHQGAPYLVTSLDEERAIVEPYRDEEVRTFAVAETAVEITATSRERELRHGILAFGDVLVASRVTGYDTRRSRDGLYLGRMPLEMPLRQLPTQGCWWTISQTRCTEAGLTLDILPGSLHGLEHAAIGLLPLFATCDRWDIGGLSTAHHPQTGGPTIIIHDAIPGGSGCAERGFHAATEWLAATVSRLESCPCREGCPSCVQSPKCGNGNSPLSKVGALILGSALLEDMMSTRP</sequence>
<gene>
    <name evidence="5" type="ORF">JVW63_01120</name>
</gene>
<evidence type="ECO:0000313" key="6">
    <source>
        <dbReference type="Proteomes" id="UP000705983"/>
    </source>
</evidence>
<dbReference type="Pfam" id="PF09369">
    <property type="entry name" value="MZB"/>
    <property type="match status" value="1"/>
</dbReference>
<protein>
    <submittedName>
        <fullName evidence="5">DUF1998 domain-containing protein</fullName>
    </submittedName>
</protein>
<evidence type="ECO:0000313" key="5">
    <source>
        <dbReference type="EMBL" id="MBM9432313.1"/>
    </source>
</evidence>
<dbReference type="RefSeq" id="WP_182172253.1">
    <property type="nucleotide sequence ID" value="NZ_CP059676.1"/>
</dbReference>
<feature type="domain" description="Helicase C-terminal" evidence="4">
    <location>
        <begin position="298"/>
        <end position="450"/>
    </location>
</feature>
<proteinExistence type="predicted"/>
<dbReference type="PROSITE" id="PS51194">
    <property type="entry name" value="HELICASE_CTER"/>
    <property type="match status" value="1"/>
</dbReference>
<dbReference type="CDD" id="cd18797">
    <property type="entry name" value="SF2_C_Hrq"/>
    <property type="match status" value="1"/>
</dbReference>
<feature type="domain" description="Helicase ATP-binding" evidence="3">
    <location>
        <begin position="59"/>
        <end position="249"/>
    </location>
</feature>
<dbReference type="PANTHER" id="PTHR47957:SF3">
    <property type="entry name" value="ATP-DEPENDENT HELICASE HRQ1"/>
    <property type="match status" value="1"/>
</dbReference>
<dbReference type="InterPro" id="IPR027417">
    <property type="entry name" value="P-loop_NTPase"/>
</dbReference>
<dbReference type="InterPro" id="IPR018973">
    <property type="entry name" value="MZB"/>
</dbReference>
<dbReference type="SMART" id="SM00490">
    <property type="entry name" value="HELICc"/>
    <property type="match status" value="1"/>
</dbReference>
<dbReference type="PROSITE" id="PS51192">
    <property type="entry name" value="HELICASE_ATP_BIND_1"/>
    <property type="match status" value="1"/>
</dbReference>
<dbReference type="SMART" id="SM00487">
    <property type="entry name" value="DEXDc"/>
    <property type="match status" value="1"/>
</dbReference>
<keyword evidence="2" id="KW-0067">ATP-binding</keyword>
<dbReference type="InterPro" id="IPR001650">
    <property type="entry name" value="Helicase_C-like"/>
</dbReference>
<dbReference type="SUPFAM" id="SSF52540">
    <property type="entry name" value="P-loop containing nucleoside triphosphate hydrolases"/>
    <property type="match status" value="1"/>
</dbReference>
<name>A0ABS2TDZ8_9ACTO</name>
<comment type="caution">
    <text evidence="5">The sequence shown here is derived from an EMBL/GenBank/DDBJ whole genome shotgun (WGS) entry which is preliminary data.</text>
</comment>
<keyword evidence="1" id="KW-0547">Nucleotide-binding</keyword>
<dbReference type="EMBL" id="JAFFJS010000001">
    <property type="protein sequence ID" value="MBM9432313.1"/>
    <property type="molecule type" value="Genomic_DNA"/>
</dbReference>
<dbReference type="InterPro" id="IPR014001">
    <property type="entry name" value="Helicase_ATP-bd"/>
</dbReference>